<evidence type="ECO:0000256" key="3">
    <source>
        <dbReference type="ARBA" id="ARBA00023052"/>
    </source>
</evidence>
<evidence type="ECO:0000313" key="6">
    <source>
        <dbReference type="Proteomes" id="UP000178908"/>
    </source>
</evidence>
<evidence type="ECO:0000256" key="2">
    <source>
        <dbReference type="ARBA" id="ARBA00023002"/>
    </source>
</evidence>
<keyword evidence="2" id="KW-0560">Oxidoreductase</keyword>
<evidence type="ECO:0000256" key="1">
    <source>
        <dbReference type="ARBA" id="ARBA00001964"/>
    </source>
</evidence>
<name>A0A1F8FA23_9BACT</name>
<dbReference type="Gene3D" id="3.40.50.970">
    <property type="match status" value="1"/>
</dbReference>
<dbReference type="EMBL" id="MGJO01000006">
    <property type="protein sequence ID" value="OGN10005.1"/>
    <property type="molecule type" value="Genomic_DNA"/>
</dbReference>
<gene>
    <name evidence="5" type="ORF">A3C61_00410</name>
</gene>
<dbReference type="InterPro" id="IPR001017">
    <property type="entry name" value="DH_E1"/>
</dbReference>
<organism evidence="5 6">
    <name type="scientific">Candidatus Yanofskybacteria bacterium RIFCSPHIGHO2_02_FULL_39_10</name>
    <dbReference type="NCBI Taxonomy" id="1802674"/>
    <lineage>
        <taxon>Bacteria</taxon>
        <taxon>Candidatus Yanofskyibacteriota</taxon>
    </lineage>
</organism>
<dbReference type="InterPro" id="IPR029061">
    <property type="entry name" value="THDP-binding"/>
</dbReference>
<comment type="caution">
    <text evidence="5">The sequence shown here is derived from an EMBL/GenBank/DDBJ whole genome shotgun (WGS) entry which is preliminary data.</text>
</comment>
<dbReference type="PANTHER" id="PTHR11516">
    <property type="entry name" value="PYRUVATE DEHYDROGENASE E1 COMPONENT, ALPHA SUBUNIT BACTERIAL AND ORGANELLAR"/>
    <property type="match status" value="1"/>
</dbReference>
<dbReference type="GO" id="GO:0006086">
    <property type="term" value="P:pyruvate decarboxylation to acetyl-CoA"/>
    <property type="evidence" value="ECO:0007669"/>
    <property type="project" value="TreeGrafter"/>
</dbReference>
<evidence type="ECO:0000313" key="5">
    <source>
        <dbReference type="EMBL" id="OGN10005.1"/>
    </source>
</evidence>
<comment type="cofactor">
    <cofactor evidence="1">
        <name>thiamine diphosphate</name>
        <dbReference type="ChEBI" id="CHEBI:58937"/>
    </cofactor>
</comment>
<dbReference type="PANTHER" id="PTHR11516:SF60">
    <property type="entry name" value="PYRUVATE DEHYDROGENASE E1 COMPONENT SUBUNIT ALPHA"/>
    <property type="match status" value="1"/>
</dbReference>
<proteinExistence type="predicted"/>
<evidence type="ECO:0000259" key="4">
    <source>
        <dbReference type="Pfam" id="PF00676"/>
    </source>
</evidence>
<dbReference type="Proteomes" id="UP000178908">
    <property type="component" value="Unassembled WGS sequence"/>
</dbReference>
<dbReference type="Pfam" id="PF00676">
    <property type="entry name" value="E1_dh"/>
    <property type="match status" value="1"/>
</dbReference>
<accession>A0A1F8FA23</accession>
<reference evidence="5 6" key="1">
    <citation type="journal article" date="2016" name="Nat. Commun.">
        <title>Thousands of microbial genomes shed light on interconnected biogeochemical processes in an aquifer system.</title>
        <authorList>
            <person name="Anantharaman K."/>
            <person name="Brown C.T."/>
            <person name="Hug L.A."/>
            <person name="Sharon I."/>
            <person name="Castelle C.J."/>
            <person name="Probst A.J."/>
            <person name="Thomas B.C."/>
            <person name="Singh A."/>
            <person name="Wilkins M.J."/>
            <person name="Karaoz U."/>
            <person name="Brodie E.L."/>
            <person name="Williams K.H."/>
            <person name="Hubbard S.S."/>
            <person name="Banfield J.F."/>
        </authorList>
    </citation>
    <scope>NUCLEOTIDE SEQUENCE [LARGE SCALE GENOMIC DNA]</scope>
</reference>
<dbReference type="AlphaFoldDB" id="A0A1F8FA23"/>
<dbReference type="SUPFAM" id="SSF52518">
    <property type="entry name" value="Thiamin diphosphate-binding fold (THDP-binding)"/>
    <property type="match status" value="1"/>
</dbReference>
<sequence length="199" mass="22443">MVTKLNKEDLIAFEAEIAEVYSGNKIPGPIHLSYGNEEALIEIFKEVKDSDWVFSTHRSHYHALLKGVPVNWVRDVILAGHSITINNPDYNFYASAIMGDIVPIATGVAMGLKLKGRSEHVWCFVGDMCAEMGVFDESVKYAERNDFSITFVVEDNGLSVVTPTQETWGLCPRKSKVIRYEYRNTRYPHAGVNKDYTGF</sequence>
<keyword evidence="3" id="KW-0786">Thiamine pyrophosphate</keyword>
<protein>
    <recommendedName>
        <fullName evidence="4">Dehydrogenase E1 component domain-containing protein</fullName>
    </recommendedName>
</protein>
<dbReference type="GO" id="GO:0004739">
    <property type="term" value="F:pyruvate dehydrogenase (acetyl-transferring) activity"/>
    <property type="evidence" value="ECO:0007669"/>
    <property type="project" value="TreeGrafter"/>
</dbReference>
<dbReference type="InterPro" id="IPR050642">
    <property type="entry name" value="PDH_E1_Alpha_Subunit"/>
</dbReference>
<feature type="domain" description="Dehydrogenase E1 component" evidence="4">
    <location>
        <begin position="12"/>
        <end position="166"/>
    </location>
</feature>